<name>E9IGZ3_SOLIN</name>
<sequence>MEMKMTANTIPEEREVNQSGSSKSKIREKYINEKGVLKKINETDATNMNKSQKLENNKDSITINIDQRCLQNRAVVTNWDEGIIEQWENYLCNTDSFQCRISGLDERMCSPDARVLETITSYFGVERNIKVRELRDLSNSFEIPESQFMVLYRLSKDATFMLYESIQPYVQGPQKLTAIPLELKTFQLSLYNFEDLSNIKFLKFWVVSKKNQTRFLK</sequence>
<organism>
    <name type="scientific">Solenopsis invicta</name>
    <name type="common">Red imported fire ant</name>
    <name type="synonym">Solenopsis wagneri</name>
    <dbReference type="NCBI Taxonomy" id="13686"/>
    <lineage>
        <taxon>Eukaryota</taxon>
        <taxon>Metazoa</taxon>
        <taxon>Ecdysozoa</taxon>
        <taxon>Arthropoda</taxon>
        <taxon>Hexapoda</taxon>
        <taxon>Insecta</taxon>
        <taxon>Pterygota</taxon>
        <taxon>Neoptera</taxon>
        <taxon>Endopterygota</taxon>
        <taxon>Hymenoptera</taxon>
        <taxon>Apocrita</taxon>
        <taxon>Aculeata</taxon>
        <taxon>Formicoidea</taxon>
        <taxon>Formicidae</taxon>
        <taxon>Myrmicinae</taxon>
        <taxon>Solenopsis</taxon>
    </lineage>
</organism>
<dbReference type="HOGENOM" id="CLU_1273646_0_0_1"/>
<reference evidence="2" key="1">
    <citation type="journal article" date="2011" name="Proc. Natl. Acad. Sci. U.S.A.">
        <title>The genome of the fire ant Solenopsis invicta.</title>
        <authorList>
            <person name="Wurm Y."/>
            <person name="Wang J."/>
            <person name="Riba-Grognuz O."/>
            <person name="Corona M."/>
            <person name="Nygaard S."/>
            <person name="Hunt B.G."/>
            <person name="Ingram K.K."/>
            <person name="Falquet L."/>
            <person name="Nipitwattanaphon M."/>
            <person name="Gotzek D."/>
            <person name="Dijkstra M.B."/>
            <person name="Oettler J."/>
            <person name="Comtesse F."/>
            <person name="Shih C.J."/>
            <person name="Wu W.J."/>
            <person name="Yang C.C."/>
            <person name="Thomas J."/>
            <person name="Beaudoing E."/>
            <person name="Pradervand S."/>
            <person name="Flegel V."/>
            <person name="Cook E.D."/>
            <person name="Fabbretti R."/>
            <person name="Stockinger H."/>
            <person name="Long L."/>
            <person name="Farmerie W.G."/>
            <person name="Oakey J."/>
            <person name="Boomsma J.J."/>
            <person name="Pamilo P."/>
            <person name="Yi S.V."/>
            <person name="Heinze J."/>
            <person name="Goodisman M.A."/>
            <person name="Farinelli L."/>
            <person name="Harshman K."/>
            <person name="Hulo N."/>
            <person name="Cerutti L."/>
            <person name="Xenarios I."/>
            <person name="Shoemaker D."/>
            <person name="Keller L."/>
        </authorList>
    </citation>
    <scope>NUCLEOTIDE SEQUENCE [LARGE SCALE GENOMIC DNA]</scope>
</reference>
<feature type="region of interest" description="Disordered" evidence="1">
    <location>
        <begin position="1"/>
        <end position="25"/>
    </location>
</feature>
<dbReference type="EMBL" id="GL763118">
    <property type="protein sequence ID" value="EFZ20158.1"/>
    <property type="molecule type" value="Genomic_DNA"/>
</dbReference>
<proteinExistence type="predicted"/>
<feature type="non-terminal residue" evidence="2">
    <location>
        <position position="217"/>
    </location>
</feature>
<dbReference type="AlphaFoldDB" id="E9IGZ3"/>
<accession>E9IGZ3</accession>
<protein>
    <submittedName>
        <fullName evidence="2">Uncharacterized protein</fullName>
    </submittedName>
</protein>
<gene>
    <name evidence="2" type="ORF">SINV_00524</name>
</gene>
<evidence type="ECO:0000256" key="1">
    <source>
        <dbReference type="SAM" id="MobiDB-lite"/>
    </source>
</evidence>
<evidence type="ECO:0000313" key="2">
    <source>
        <dbReference type="EMBL" id="EFZ20158.1"/>
    </source>
</evidence>